<keyword evidence="2" id="KW-1185">Reference proteome</keyword>
<reference evidence="1" key="1">
    <citation type="journal article" date="2023" name="Science">
        <title>Genome structures resolve the early diversification of teleost fishes.</title>
        <authorList>
            <person name="Parey E."/>
            <person name="Louis A."/>
            <person name="Montfort J."/>
            <person name="Bouchez O."/>
            <person name="Roques C."/>
            <person name="Iampietro C."/>
            <person name="Lluch J."/>
            <person name="Castinel A."/>
            <person name="Donnadieu C."/>
            <person name="Desvignes T."/>
            <person name="Floi Bucao C."/>
            <person name="Jouanno E."/>
            <person name="Wen M."/>
            <person name="Mejri S."/>
            <person name="Dirks R."/>
            <person name="Jansen H."/>
            <person name="Henkel C."/>
            <person name="Chen W.J."/>
            <person name="Zahm M."/>
            <person name="Cabau C."/>
            <person name="Klopp C."/>
            <person name="Thompson A.W."/>
            <person name="Robinson-Rechavi M."/>
            <person name="Braasch I."/>
            <person name="Lecointre G."/>
            <person name="Bobe J."/>
            <person name="Postlethwait J.H."/>
            <person name="Berthelot C."/>
            <person name="Roest Crollius H."/>
            <person name="Guiguen Y."/>
        </authorList>
    </citation>
    <scope>NUCLEOTIDE SEQUENCE</scope>
    <source>
        <strain evidence="1">WJC10195</strain>
    </source>
</reference>
<evidence type="ECO:0000313" key="1">
    <source>
        <dbReference type="EMBL" id="KAJ8359646.1"/>
    </source>
</evidence>
<dbReference type="Proteomes" id="UP001152622">
    <property type="component" value="Chromosome 5"/>
</dbReference>
<evidence type="ECO:0000313" key="2">
    <source>
        <dbReference type="Proteomes" id="UP001152622"/>
    </source>
</evidence>
<gene>
    <name evidence="1" type="ORF">SKAU_G00161710</name>
</gene>
<sequence>MKPDRKHGLRNCGPFFSRTYKDKSEYSVRFAFSKRKFYSVWNAFKPTEKKQLMAKGLFQVLSLPPLSCTNATVSPCDLTFETQISPKSPEPSALQHIRRWSLD</sequence>
<name>A0A9Q1FIT4_SYNKA</name>
<comment type="caution">
    <text evidence="1">The sequence shown here is derived from an EMBL/GenBank/DDBJ whole genome shotgun (WGS) entry which is preliminary data.</text>
</comment>
<organism evidence="1 2">
    <name type="scientific">Synaphobranchus kaupii</name>
    <name type="common">Kaup's arrowtooth eel</name>
    <dbReference type="NCBI Taxonomy" id="118154"/>
    <lineage>
        <taxon>Eukaryota</taxon>
        <taxon>Metazoa</taxon>
        <taxon>Chordata</taxon>
        <taxon>Craniata</taxon>
        <taxon>Vertebrata</taxon>
        <taxon>Euteleostomi</taxon>
        <taxon>Actinopterygii</taxon>
        <taxon>Neopterygii</taxon>
        <taxon>Teleostei</taxon>
        <taxon>Anguilliformes</taxon>
        <taxon>Synaphobranchidae</taxon>
        <taxon>Synaphobranchus</taxon>
    </lineage>
</organism>
<dbReference type="AlphaFoldDB" id="A0A9Q1FIT4"/>
<accession>A0A9Q1FIT4</accession>
<dbReference type="EMBL" id="JAINUF010000005">
    <property type="protein sequence ID" value="KAJ8359646.1"/>
    <property type="molecule type" value="Genomic_DNA"/>
</dbReference>
<protein>
    <submittedName>
        <fullName evidence="1">Uncharacterized protein</fullName>
    </submittedName>
</protein>
<proteinExistence type="predicted"/>